<dbReference type="EMBL" id="QEKH01000012">
    <property type="protein sequence ID" value="PVY42028.1"/>
    <property type="molecule type" value="Genomic_DNA"/>
</dbReference>
<comment type="caution">
    <text evidence="2">The sequence shown here is derived from an EMBL/GenBank/DDBJ whole genome shotgun (WGS) entry which is preliminary data.</text>
</comment>
<accession>A0A2U1B038</accession>
<name>A0A2U1B038_9BACT</name>
<dbReference type="Gene3D" id="2.60.40.3230">
    <property type="match status" value="1"/>
</dbReference>
<evidence type="ECO:0000313" key="2">
    <source>
        <dbReference type="EMBL" id="PVY42028.1"/>
    </source>
</evidence>
<organism evidence="2 3">
    <name type="scientific">Victivallis vadensis</name>
    <dbReference type="NCBI Taxonomy" id="172901"/>
    <lineage>
        <taxon>Bacteria</taxon>
        <taxon>Pseudomonadati</taxon>
        <taxon>Lentisphaerota</taxon>
        <taxon>Lentisphaeria</taxon>
        <taxon>Victivallales</taxon>
        <taxon>Victivallaceae</taxon>
        <taxon>Victivallis</taxon>
    </lineage>
</organism>
<dbReference type="Pfam" id="PF07233">
    <property type="entry name" value="DUF1425"/>
    <property type="match status" value="1"/>
</dbReference>
<keyword evidence="3" id="KW-1185">Reference proteome</keyword>
<feature type="chain" id="PRO_5015551268" evidence="1">
    <location>
        <begin position="19"/>
        <end position="151"/>
    </location>
</feature>
<dbReference type="RefSeq" id="WP_165832946.1">
    <property type="nucleotide sequence ID" value="NZ_CABMMC010000141.1"/>
</dbReference>
<dbReference type="CDD" id="cd09030">
    <property type="entry name" value="DUF1425"/>
    <property type="match status" value="1"/>
</dbReference>
<dbReference type="GeneID" id="78295177"/>
<dbReference type="InterPro" id="IPR038483">
    <property type="entry name" value="YcfL-like_sf"/>
</dbReference>
<evidence type="ECO:0000313" key="3">
    <source>
        <dbReference type="Proteomes" id="UP000245959"/>
    </source>
</evidence>
<evidence type="ECO:0000256" key="1">
    <source>
        <dbReference type="SAM" id="SignalP"/>
    </source>
</evidence>
<dbReference type="AlphaFoldDB" id="A0A2U1B038"/>
<dbReference type="InterPro" id="IPR010824">
    <property type="entry name" value="DUF1425"/>
</dbReference>
<reference evidence="2 3" key="1">
    <citation type="submission" date="2018-04" db="EMBL/GenBank/DDBJ databases">
        <title>Genomic Encyclopedia of Type Strains, Phase IV (KMG-IV): sequencing the most valuable type-strain genomes for metagenomic binning, comparative biology and taxonomic classification.</title>
        <authorList>
            <person name="Goeker M."/>
        </authorList>
    </citation>
    <scope>NUCLEOTIDE SEQUENCE [LARGE SCALE GENOMIC DNA]</scope>
    <source>
        <strain evidence="2 3">DSM 14823</strain>
    </source>
</reference>
<dbReference type="Proteomes" id="UP000245959">
    <property type="component" value="Unassembled WGS sequence"/>
</dbReference>
<gene>
    <name evidence="2" type="ORF">C8D82_11225</name>
</gene>
<sequence length="151" mass="17018">MRRLFLLAAGAAALAMLAAGCQNTVNTLSGGPEVSQLDLQRFSSDSFCRDRLAVMSVHRSRTEGGAMKLQVALRSERYGFFPEIWSWFTGENPYYINYRVDWFDPDGMKVASPSSNWMTEIFYPGETRYLQSVAPNSKCCGFMVSLKEKND</sequence>
<feature type="signal peptide" evidence="1">
    <location>
        <begin position="1"/>
        <end position="18"/>
    </location>
</feature>
<keyword evidence="1" id="KW-0732">Signal</keyword>
<proteinExistence type="predicted"/>
<dbReference type="PROSITE" id="PS51257">
    <property type="entry name" value="PROKAR_LIPOPROTEIN"/>
    <property type="match status" value="1"/>
</dbReference>
<protein>
    <submittedName>
        <fullName evidence="2">Uncharacterized protein DUF1425</fullName>
    </submittedName>
</protein>